<accession>A0AAV2N0M1</accession>
<dbReference type="EMBL" id="CAXIPU020000798">
    <property type="protein sequence ID" value="CAL1672671.1"/>
    <property type="molecule type" value="Genomic_DNA"/>
</dbReference>
<dbReference type="Proteomes" id="UP001497644">
    <property type="component" value="Unassembled WGS sequence"/>
</dbReference>
<reference evidence="1" key="1">
    <citation type="submission" date="2024-04" db="EMBL/GenBank/DDBJ databases">
        <authorList>
            <consortium name="Molecular Ecology Group"/>
        </authorList>
    </citation>
    <scope>NUCLEOTIDE SEQUENCE</scope>
</reference>
<protein>
    <submittedName>
        <fullName evidence="1">Uncharacterized protein</fullName>
    </submittedName>
</protein>
<keyword evidence="2" id="KW-1185">Reference proteome</keyword>
<evidence type="ECO:0000313" key="2">
    <source>
        <dbReference type="Proteomes" id="UP001497644"/>
    </source>
</evidence>
<comment type="caution">
    <text evidence="1">The sequence shown here is derived from an EMBL/GenBank/DDBJ whole genome shotgun (WGS) entry which is preliminary data.</text>
</comment>
<evidence type="ECO:0000313" key="1">
    <source>
        <dbReference type="EMBL" id="CAL1672671.1"/>
    </source>
</evidence>
<gene>
    <name evidence="1" type="ORF">LPLAT_LOCUS10570</name>
</gene>
<sequence>MRHARQARKTNSFLNKERIVEDSEERSRSELSKLIKIPGTSHQYACENKRNVDNDTLTSQALSAMNTFSQLSIDACATQKIQSEKVIDIFDDDSVGSVLDVREFCKNASLSNESHAYMDEKNAADNDALTSQSFNTFSENSTDACTLIESENTMQSNMDDIEGISKILKIISKILKISKILIEDIENIEDIEDNIENIEDIENLLCMLMGTLTQIVCVLQRLVDDVSSISGMFLLNCRDCPLIGSANVVSLIL</sequence>
<name>A0AAV2N0M1_9HYME</name>
<proteinExistence type="predicted"/>
<dbReference type="AlphaFoldDB" id="A0AAV2N0M1"/>
<organism evidence="1 2">
    <name type="scientific">Lasius platythorax</name>
    <dbReference type="NCBI Taxonomy" id="488582"/>
    <lineage>
        <taxon>Eukaryota</taxon>
        <taxon>Metazoa</taxon>
        <taxon>Ecdysozoa</taxon>
        <taxon>Arthropoda</taxon>
        <taxon>Hexapoda</taxon>
        <taxon>Insecta</taxon>
        <taxon>Pterygota</taxon>
        <taxon>Neoptera</taxon>
        <taxon>Endopterygota</taxon>
        <taxon>Hymenoptera</taxon>
        <taxon>Apocrita</taxon>
        <taxon>Aculeata</taxon>
        <taxon>Formicoidea</taxon>
        <taxon>Formicidae</taxon>
        <taxon>Formicinae</taxon>
        <taxon>Lasius</taxon>
        <taxon>Lasius</taxon>
    </lineage>
</organism>